<keyword evidence="1" id="KW-1133">Transmembrane helix</keyword>
<dbReference type="EMBL" id="VJZN01000040">
    <property type="protein sequence ID" value="TRX02502.1"/>
    <property type="molecule type" value="Genomic_DNA"/>
</dbReference>
<keyword evidence="1" id="KW-0472">Membrane</keyword>
<dbReference type="EMBL" id="VJZL01000043">
    <property type="protein sequence ID" value="TRX05615.1"/>
    <property type="molecule type" value="Genomic_DNA"/>
</dbReference>
<keyword evidence="4" id="KW-1185">Reference proteome</keyword>
<dbReference type="OrthoDB" id="9948594at2"/>
<evidence type="ECO:0000313" key="5">
    <source>
        <dbReference type="Proteomes" id="UP000318669"/>
    </source>
</evidence>
<dbReference type="Proteomes" id="UP000318528">
    <property type="component" value="Unassembled WGS sequence"/>
</dbReference>
<reference evidence="4 5" key="1">
    <citation type="submission" date="2019-07" db="EMBL/GenBank/DDBJ databases">
        <title>Novel species of Flavobacterium.</title>
        <authorList>
            <person name="Liu Q."/>
            <person name="Xin Y.-H."/>
        </authorList>
    </citation>
    <scope>NUCLEOTIDE SEQUENCE [LARGE SCALE GENOMIC DNA]</scope>
    <source>
        <strain evidence="2 4">GSP39</strain>
        <strain evidence="3 5">GSR22</strain>
    </source>
</reference>
<accession>A0A553BBI6</accession>
<feature type="transmembrane region" description="Helical" evidence="1">
    <location>
        <begin position="51"/>
        <end position="72"/>
    </location>
</feature>
<dbReference type="AlphaFoldDB" id="A0A553BBI6"/>
<proteinExistence type="predicted"/>
<gene>
    <name evidence="3" type="ORF">FNW11_15860</name>
    <name evidence="2" type="ORF">FNW12_16215</name>
</gene>
<name>A0A553BBI6_9FLAO</name>
<dbReference type="Proteomes" id="UP000318669">
    <property type="component" value="Unassembled WGS sequence"/>
</dbReference>
<comment type="caution">
    <text evidence="3">The sequence shown here is derived from an EMBL/GenBank/DDBJ whole genome shotgun (WGS) entry which is preliminary data.</text>
</comment>
<evidence type="ECO:0000313" key="2">
    <source>
        <dbReference type="EMBL" id="TRX02502.1"/>
    </source>
</evidence>
<sequence length="137" mass="15991">MAKIQYTSYIFNKPPDLSEKEYKIMKELFNDNPKLNINPVSSFNKTFKVEIIFLGIGIICGLIASFDIANWLNLVFGIPSFIIGITFVFSFIPSFFSYLGFLSDKSNYYSNLKKDIIKTSTFTDYINLREKRRWSQF</sequence>
<feature type="transmembrane region" description="Helical" evidence="1">
    <location>
        <begin position="78"/>
        <end position="101"/>
    </location>
</feature>
<keyword evidence="1" id="KW-0812">Transmembrane</keyword>
<evidence type="ECO:0000256" key="1">
    <source>
        <dbReference type="SAM" id="Phobius"/>
    </source>
</evidence>
<evidence type="ECO:0000313" key="3">
    <source>
        <dbReference type="EMBL" id="TRX05615.1"/>
    </source>
</evidence>
<evidence type="ECO:0000313" key="4">
    <source>
        <dbReference type="Proteomes" id="UP000318528"/>
    </source>
</evidence>
<dbReference type="RefSeq" id="WP_143388771.1">
    <property type="nucleotide sequence ID" value="NZ_VJZL01000043.1"/>
</dbReference>
<protein>
    <submittedName>
        <fullName evidence="3">Uncharacterized protein</fullName>
    </submittedName>
</protein>
<organism evidence="3 5">
    <name type="scientific">Flavobacterium gawalongense</name>
    <dbReference type="NCBI Taxonomy" id="2594432"/>
    <lineage>
        <taxon>Bacteria</taxon>
        <taxon>Pseudomonadati</taxon>
        <taxon>Bacteroidota</taxon>
        <taxon>Flavobacteriia</taxon>
        <taxon>Flavobacteriales</taxon>
        <taxon>Flavobacteriaceae</taxon>
        <taxon>Flavobacterium</taxon>
    </lineage>
</organism>